<comment type="caution">
    <text evidence="2">The sequence shown here is derived from an EMBL/GenBank/DDBJ whole genome shotgun (WGS) entry which is preliminary data.</text>
</comment>
<evidence type="ECO:0000313" key="2">
    <source>
        <dbReference type="EMBL" id="EST56760.1"/>
    </source>
</evidence>
<evidence type="ECO:0000313" key="3">
    <source>
        <dbReference type="Proteomes" id="UP000017973"/>
    </source>
</evidence>
<dbReference type="HOGENOM" id="CLU_1122893_0_0_9"/>
<name>V6MFR1_9BACL</name>
<reference evidence="2 3" key="1">
    <citation type="journal article" date="2014" name="Genome Announc.">
        <title>Draft Genome Sequence of Brevibacillus panacihumi Strain W25, a Halotolerant Hydrocarbon-Degrading Bacterium.</title>
        <authorList>
            <person name="Wang X."/>
            <person name="Jin D."/>
            <person name="Zhou L."/>
            <person name="Wu L."/>
            <person name="An W."/>
            <person name="Chen Y."/>
            <person name="Zhao L."/>
        </authorList>
    </citation>
    <scope>NUCLEOTIDE SEQUENCE [LARGE SCALE GENOMIC DNA]</scope>
    <source>
        <strain evidence="2 3">W25</strain>
    </source>
</reference>
<feature type="signal peptide" evidence="1">
    <location>
        <begin position="1"/>
        <end position="23"/>
    </location>
</feature>
<dbReference type="OrthoDB" id="9946938at2"/>
<gene>
    <name evidence="2" type="ORF">T458_03385</name>
</gene>
<keyword evidence="3" id="KW-1185">Reference proteome</keyword>
<accession>V6MFR1</accession>
<dbReference type="EMBL" id="AYJU01000001">
    <property type="protein sequence ID" value="EST56760.1"/>
    <property type="molecule type" value="Genomic_DNA"/>
</dbReference>
<dbReference type="RefSeq" id="WP_023554754.1">
    <property type="nucleotide sequence ID" value="NZ_KI629782.1"/>
</dbReference>
<organism evidence="2 3">
    <name type="scientific">Brevibacillus panacihumi W25</name>
    <dbReference type="NCBI Taxonomy" id="1408254"/>
    <lineage>
        <taxon>Bacteria</taxon>
        <taxon>Bacillati</taxon>
        <taxon>Bacillota</taxon>
        <taxon>Bacilli</taxon>
        <taxon>Bacillales</taxon>
        <taxon>Paenibacillaceae</taxon>
        <taxon>Brevibacillus</taxon>
    </lineage>
</organism>
<proteinExistence type="predicted"/>
<dbReference type="PATRIC" id="fig|1408254.3.peg.686"/>
<dbReference type="Proteomes" id="UP000017973">
    <property type="component" value="Unassembled WGS sequence"/>
</dbReference>
<sequence>MRQLSILMLVLVTLFHFAPATLAESDTTQKKDEQVTPLLKVIDDLAETTLKFNKEEYSPGETIEFTAETKRVGTYVRGSVRASIDFEDVRMRYDLTSTKKAYKVKGKITAPDTEGTIRVGYYIHMKDDSGKLWIGLQSKIVTIKAAKTLSLSPSEATIKVGEELLLIGKHSKERKAETGWNANGDTGYYTLTKNVVHLPDEDGYRMEVSSFVAGKLGVYKIYYGIDYEEDGKSEHESLSAKITVVEQ</sequence>
<dbReference type="AlphaFoldDB" id="V6MFR1"/>
<keyword evidence="1" id="KW-0732">Signal</keyword>
<feature type="chain" id="PRO_5039065377" evidence="1">
    <location>
        <begin position="24"/>
        <end position="247"/>
    </location>
</feature>
<protein>
    <submittedName>
        <fullName evidence="2">Uncharacterized protein</fullName>
    </submittedName>
</protein>
<evidence type="ECO:0000256" key="1">
    <source>
        <dbReference type="SAM" id="SignalP"/>
    </source>
</evidence>